<protein>
    <submittedName>
        <fullName evidence="3">GL19540</fullName>
    </submittedName>
</protein>
<dbReference type="CDD" id="cd16021">
    <property type="entry name" value="ALP_like"/>
    <property type="match status" value="1"/>
</dbReference>
<dbReference type="InterPro" id="IPR004245">
    <property type="entry name" value="DUF229"/>
</dbReference>
<dbReference type="InterPro" id="IPR017850">
    <property type="entry name" value="Alkaline_phosphatase_core_sf"/>
</dbReference>
<feature type="region of interest" description="Disordered" evidence="1">
    <location>
        <begin position="32"/>
        <end position="55"/>
    </location>
</feature>
<dbReference type="SUPFAM" id="SSF53649">
    <property type="entry name" value="Alkaline phosphatase-like"/>
    <property type="match status" value="1"/>
</dbReference>
<dbReference type="Proteomes" id="UP000008744">
    <property type="component" value="Unassembled WGS sequence"/>
</dbReference>
<dbReference type="FunFam" id="3.40.720.10:FF:000017">
    <property type="entry name" value="Predicted protein"/>
    <property type="match status" value="1"/>
</dbReference>
<dbReference type="GO" id="GO:0005615">
    <property type="term" value="C:extracellular space"/>
    <property type="evidence" value="ECO:0007669"/>
    <property type="project" value="TreeGrafter"/>
</dbReference>
<evidence type="ECO:0000256" key="2">
    <source>
        <dbReference type="SAM" id="Phobius"/>
    </source>
</evidence>
<dbReference type="eggNOG" id="ENOG502QRYZ">
    <property type="taxonomic scope" value="Eukaryota"/>
</dbReference>
<accession>B4G9T1</accession>
<keyword evidence="2" id="KW-0472">Membrane</keyword>
<dbReference type="STRING" id="7234.B4G9T1"/>
<dbReference type="PANTHER" id="PTHR10974:SF1">
    <property type="entry name" value="FI08016P-RELATED"/>
    <property type="match status" value="1"/>
</dbReference>
<dbReference type="AlphaFoldDB" id="B4G9T1"/>
<organism evidence="4">
    <name type="scientific">Drosophila persimilis</name>
    <name type="common">Fruit fly</name>
    <dbReference type="NCBI Taxonomy" id="7234"/>
    <lineage>
        <taxon>Eukaryota</taxon>
        <taxon>Metazoa</taxon>
        <taxon>Ecdysozoa</taxon>
        <taxon>Arthropoda</taxon>
        <taxon>Hexapoda</taxon>
        <taxon>Insecta</taxon>
        <taxon>Pterygota</taxon>
        <taxon>Neoptera</taxon>
        <taxon>Endopterygota</taxon>
        <taxon>Diptera</taxon>
        <taxon>Brachycera</taxon>
        <taxon>Muscomorpha</taxon>
        <taxon>Ephydroidea</taxon>
        <taxon>Drosophilidae</taxon>
        <taxon>Drosophila</taxon>
        <taxon>Sophophora</taxon>
    </lineage>
</organism>
<dbReference type="PANTHER" id="PTHR10974">
    <property type="entry name" value="FI08016P-RELATED"/>
    <property type="match status" value="1"/>
</dbReference>
<feature type="transmembrane region" description="Helical" evidence="2">
    <location>
        <begin position="89"/>
        <end position="108"/>
    </location>
</feature>
<dbReference type="EMBL" id="CH479180">
    <property type="protein sequence ID" value="EDW29111.1"/>
    <property type="molecule type" value="Genomic_DNA"/>
</dbReference>
<dbReference type="PhylomeDB" id="B4G9T1"/>
<keyword evidence="2" id="KW-0812">Transmembrane</keyword>
<sequence length="742" mass="85971">MRTYYSAKDMRKYGDLSYDTLKGPLFSYAAAHTHSSHSPPKTSRPEHTPRSAPTQSKYLLDPKFMTKRDLQHYYRYYNMNKNRGQFKKIVIVIFCLCVFSYLCVDYNLRTKLLRFRDGFDFVARIEDSYGGKLSRAYFVETTGCRMPHFEVVDDNIAQFIFKPSAYKCNKPLTRTSDSVPGELHLNLNTNELLSHYNISDLSAVSCNYTEVKRKNDWNNTYSPGVSFKLEKVMHLPPEMEFFCLWCYDSTDRCIYKDCHFFAVDKPVQKITTRPGVERVSFNQSKEAASERLSVMILGIDSLSHLNFLRQMRKTAAYIKKNLSHVELWGYNKVGDNTFPNIVPMLSGLDDQELNIACAPKAKQTYDGCSFIWKRYQQAGYKTLFAEDVGRISAFNFNQNGFHKQPTDYYLRPILLEMERTLAYKKDVNVKLCMGGRRTPDVLLEYLTKMVPKMGKDLFFSFLWTVTLTHDYFNFPALLDEAMVTRLRQLQNSGVLNRTVVMLLSDHGLRWGSFRRTYQGMMEERQPLMTMLYPPWMNERYPEAIANLRTNSRRLATPFDVHATMLHLLDMGNLEAEQVLKKAEEFNDVDGILPRGISLFLPIPAERTCEQAGIASHWCTCHQRQEIQTNDGRVQRAARYVVRFINNRLKENAQCRTLYLNSILQAFIAAPHHKIVKNISTDYAVDITLRMQTKPGLAVFESTVRMSGYTSVLTGTISRINLYGSQSYCMNDPALKMFCYCHR</sequence>
<keyword evidence="2" id="KW-1133">Transmembrane helix</keyword>
<name>B4G9T1_DROPE</name>
<dbReference type="HOGENOM" id="CLU_018076_2_1_1"/>
<evidence type="ECO:0000313" key="3">
    <source>
        <dbReference type="EMBL" id="EDW29111.1"/>
    </source>
</evidence>
<reference evidence="3 4" key="1">
    <citation type="journal article" date="2007" name="Nature">
        <title>Evolution of genes and genomes on the Drosophila phylogeny.</title>
        <authorList>
            <consortium name="Drosophila 12 Genomes Consortium"/>
            <person name="Clark A.G."/>
            <person name="Eisen M.B."/>
            <person name="Smith D.R."/>
            <person name="Bergman C.M."/>
            <person name="Oliver B."/>
            <person name="Markow T.A."/>
            <person name="Kaufman T.C."/>
            <person name="Kellis M."/>
            <person name="Gelbart W."/>
            <person name="Iyer V.N."/>
            <person name="Pollard D.A."/>
            <person name="Sackton T.B."/>
            <person name="Larracuente A.M."/>
            <person name="Singh N.D."/>
            <person name="Abad J.P."/>
            <person name="Abt D.N."/>
            <person name="Adryan B."/>
            <person name="Aguade M."/>
            <person name="Akashi H."/>
            <person name="Anderson W.W."/>
            <person name="Aquadro C.F."/>
            <person name="Ardell D.H."/>
            <person name="Arguello R."/>
            <person name="Artieri C.G."/>
            <person name="Barbash D.A."/>
            <person name="Barker D."/>
            <person name="Barsanti P."/>
            <person name="Batterham P."/>
            <person name="Batzoglou S."/>
            <person name="Begun D."/>
            <person name="Bhutkar A."/>
            <person name="Blanco E."/>
            <person name="Bosak S.A."/>
            <person name="Bradley R.K."/>
            <person name="Brand A.D."/>
            <person name="Brent M.R."/>
            <person name="Brooks A.N."/>
            <person name="Brown R.H."/>
            <person name="Butlin R.K."/>
            <person name="Caggese C."/>
            <person name="Calvi B.R."/>
            <person name="Bernardo de Carvalho A."/>
            <person name="Caspi A."/>
            <person name="Castrezana S."/>
            <person name="Celniker S.E."/>
            <person name="Chang J.L."/>
            <person name="Chapple C."/>
            <person name="Chatterji S."/>
            <person name="Chinwalla A."/>
            <person name="Civetta A."/>
            <person name="Clifton S.W."/>
            <person name="Comeron J.M."/>
            <person name="Costello J.C."/>
            <person name="Coyne J.A."/>
            <person name="Daub J."/>
            <person name="David R.G."/>
            <person name="Delcher A.L."/>
            <person name="Delehaunty K."/>
            <person name="Do C.B."/>
            <person name="Ebling H."/>
            <person name="Edwards K."/>
            <person name="Eickbush T."/>
            <person name="Evans J.D."/>
            <person name="Filipski A."/>
            <person name="Findeiss S."/>
            <person name="Freyhult E."/>
            <person name="Fulton L."/>
            <person name="Fulton R."/>
            <person name="Garcia A.C."/>
            <person name="Gardiner A."/>
            <person name="Garfield D.A."/>
            <person name="Garvin B.E."/>
            <person name="Gibson G."/>
            <person name="Gilbert D."/>
            <person name="Gnerre S."/>
            <person name="Godfrey J."/>
            <person name="Good R."/>
            <person name="Gotea V."/>
            <person name="Gravely B."/>
            <person name="Greenberg A.J."/>
            <person name="Griffiths-Jones S."/>
            <person name="Gross S."/>
            <person name="Guigo R."/>
            <person name="Gustafson E.A."/>
            <person name="Haerty W."/>
            <person name="Hahn M.W."/>
            <person name="Halligan D.L."/>
            <person name="Halpern A.L."/>
            <person name="Halter G.M."/>
            <person name="Han M.V."/>
            <person name="Heger A."/>
            <person name="Hillier L."/>
            <person name="Hinrichs A.S."/>
            <person name="Holmes I."/>
            <person name="Hoskins R.A."/>
            <person name="Hubisz M.J."/>
            <person name="Hultmark D."/>
            <person name="Huntley M.A."/>
            <person name="Jaffe D.B."/>
            <person name="Jagadeeshan S."/>
            <person name="Jeck W.R."/>
            <person name="Johnson J."/>
            <person name="Jones C.D."/>
            <person name="Jordan W.C."/>
            <person name="Karpen G.H."/>
            <person name="Kataoka E."/>
            <person name="Keightley P.D."/>
            <person name="Kheradpour P."/>
            <person name="Kirkness E.F."/>
            <person name="Koerich L.B."/>
            <person name="Kristiansen K."/>
            <person name="Kudrna D."/>
            <person name="Kulathinal R.J."/>
            <person name="Kumar S."/>
            <person name="Kwok R."/>
            <person name="Lander E."/>
            <person name="Langley C.H."/>
            <person name="Lapoint R."/>
            <person name="Lazzaro B.P."/>
            <person name="Lee S.J."/>
            <person name="Levesque L."/>
            <person name="Li R."/>
            <person name="Lin C.F."/>
            <person name="Lin M.F."/>
            <person name="Lindblad-Toh K."/>
            <person name="Llopart A."/>
            <person name="Long M."/>
            <person name="Low L."/>
            <person name="Lozovsky E."/>
            <person name="Lu J."/>
            <person name="Luo M."/>
            <person name="Machado C.A."/>
            <person name="Makalowski W."/>
            <person name="Marzo M."/>
            <person name="Matsuda M."/>
            <person name="Matzkin L."/>
            <person name="McAllister B."/>
            <person name="McBride C.S."/>
            <person name="McKernan B."/>
            <person name="McKernan K."/>
            <person name="Mendez-Lago M."/>
            <person name="Minx P."/>
            <person name="Mollenhauer M.U."/>
            <person name="Montooth K."/>
            <person name="Mount S.M."/>
            <person name="Mu X."/>
            <person name="Myers E."/>
            <person name="Negre B."/>
            <person name="Newfeld S."/>
            <person name="Nielsen R."/>
            <person name="Noor M.A."/>
            <person name="O'Grady P."/>
            <person name="Pachter L."/>
            <person name="Papaceit M."/>
            <person name="Parisi M.J."/>
            <person name="Parisi M."/>
            <person name="Parts L."/>
            <person name="Pedersen J.S."/>
            <person name="Pesole G."/>
            <person name="Phillippy A.M."/>
            <person name="Ponting C.P."/>
            <person name="Pop M."/>
            <person name="Porcelli D."/>
            <person name="Powell J.R."/>
            <person name="Prohaska S."/>
            <person name="Pruitt K."/>
            <person name="Puig M."/>
            <person name="Quesneville H."/>
            <person name="Ram K.R."/>
            <person name="Rand D."/>
            <person name="Rasmussen M.D."/>
            <person name="Reed L.K."/>
            <person name="Reenan R."/>
            <person name="Reily A."/>
            <person name="Remington K.A."/>
            <person name="Rieger T.T."/>
            <person name="Ritchie M.G."/>
            <person name="Robin C."/>
            <person name="Rogers Y.H."/>
            <person name="Rohde C."/>
            <person name="Rozas J."/>
            <person name="Rubenfield M.J."/>
            <person name="Ruiz A."/>
            <person name="Russo S."/>
            <person name="Salzberg S.L."/>
            <person name="Sanchez-Gracia A."/>
            <person name="Saranga D.J."/>
            <person name="Sato H."/>
            <person name="Schaeffer S.W."/>
            <person name="Schatz M.C."/>
            <person name="Schlenke T."/>
            <person name="Schwartz R."/>
            <person name="Segarra C."/>
            <person name="Singh R.S."/>
            <person name="Sirot L."/>
            <person name="Sirota M."/>
            <person name="Sisneros N.B."/>
            <person name="Smith C.D."/>
            <person name="Smith T.F."/>
            <person name="Spieth J."/>
            <person name="Stage D.E."/>
            <person name="Stark A."/>
            <person name="Stephan W."/>
            <person name="Strausberg R.L."/>
            <person name="Strempel S."/>
            <person name="Sturgill D."/>
            <person name="Sutton G."/>
            <person name="Sutton G.G."/>
            <person name="Tao W."/>
            <person name="Teichmann S."/>
            <person name="Tobari Y.N."/>
            <person name="Tomimura Y."/>
            <person name="Tsolas J.M."/>
            <person name="Valente V.L."/>
            <person name="Venter E."/>
            <person name="Venter J.C."/>
            <person name="Vicario S."/>
            <person name="Vieira F.G."/>
            <person name="Vilella A.J."/>
            <person name="Villasante A."/>
            <person name="Walenz B."/>
            <person name="Wang J."/>
            <person name="Wasserman M."/>
            <person name="Watts T."/>
            <person name="Wilson D."/>
            <person name="Wilson R.K."/>
            <person name="Wing R.A."/>
            <person name="Wolfner M.F."/>
            <person name="Wong A."/>
            <person name="Wong G.K."/>
            <person name="Wu C.I."/>
            <person name="Wu G."/>
            <person name="Yamamoto D."/>
            <person name="Yang H.P."/>
            <person name="Yang S.P."/>
            <person name="Yorke J.A."/>
            <person name="Yoshida K."/>
            <person name="Zdobnov E."/>
            <person name="Zhang P."/>
            <person name="Zhang Y."/>
            <person name="Zimin A.V."/>
            <person name="Baldwin J."/>
            <person name="Abdouelleil A."/>
            <person name="Abdulkadir J."/>
            <person name="Abebe A."/>
            <person name="Abera B."/>
            <person name="Abreu J."/>
            <person name="Acer S.C."/>
            <person name="Aftuck L."/>
            <person name="Alexander A."/>
            <person name="An P."/>
            <person name="Anderson E."/>
            <person name="Anderson S."/>
            <person name="Arachi H."/>
            <person name="Azer M."/>
            <person name="Bachantsang P."/>
            <person name="Barry A."/>
            <person name="Bayul T."/>
            <person name="Berlin A."/>
            <person name="Bessette D."/>
            <person name="Bloom T."/>
            <person name="Blye J."/>
            <person name="Boguslavskiy L."/>
            <person name="Bonnet C."/>
            <person name="Boukhgalter B."/>
            <person name="Bourzgui I."/>
            <person name="Brown A."/>
            <person name="Cahill P."/>
            <person name="Channer S."/>
            <person name="Cheshatsang Y."/>
            <person name="Chuda L."/>
            <person name="Citroen M."/>
            <person name="Collymore A."/>
            <person name="Cooke P."/>
            <person name="Costello M."/>
            <person name="D'Aco K."/>
            <person name="Daza R."/>
            <person name="De Haan G."/>
            <person name="DeGray S."/>
            <person name="DeMaso C."/>
            <person name="Dhargay N."/>
            <person name="Dooley K."/>
            <person name="Dooley E."/>
            <person name="Doricent M."/>
            <person name="Dorje P."/>
            <person name="Dorjee K."/>
            <person name="Dupes A."/>
            <person name="Elong R."/>
            <person name="Falk J."/>
            <person name="Farina A."/>
            <person name="Faro S."/>
            <person name="Ferguson D."/>
            <person name="Fisher S."/>
            <person name="Foley C.D."/>
            <person name="Franke A."/>
            <person name="Friedrich D."/>
            <person name="Gadbois L."/>
            <person name="Gearin G."/>
            <person name="Gearin C.R."/>
            <person name="Giannoukos G."/>
            <person name="Goode T."/>
            <person name="Graham J."/>
            <person name="Grandbois E."/>
            <person name="Grewal S."/>
            <person name="Gyaltsen K."/>
            <person name="Hafez N."/>
            <person name="Hagos B."/>
            <person name="Hall J."/>
            <person name="Henson C."/>
            <person name="Hollinger A."/>
            <person name="Honan T."/>
            <person name="Huard M.D."/>
            <person name="Hughes L."/>
            <person name="Hurhula B."/>
            <person name="Husby M.E."/>
            <person name="Kamat A."/>
            <person name="Kanga B."/>
            <person name="Kashin S."/>
            <person name="Khazanovich D."/>
            <person name="Kisner P."/>
            <person name="Lance K."/>
            <person name="Lara M."/>
            <person name="Lee W."/>
            <person name="Lennon N."/>
            <person name="Letendre F."/>
            <person name="LeVine R."/>
            <person name="Lipovsky A."/>
            <person name="Liu X."/>
            <person name="Liu J."/>
            <person name="Liu S."/>
            <person name="Lokyitsang T."/>
            <person name="Lokyitsang Y."/>
            <person name="Lubonja R."/>
            <person name="Lui A."/>
            <person name="MacDonald P."/>
            <person name="Magnisalis V."/>
            <person name="Maru K."/>
            <person name="Matthews C."/>
            <person name="McCusker W."/>
            <person name="McDonough S."/>
            <person name="Mehta T."/>
            <person name="Meldrim J."/>
            <person name="Meneus L."/>
            <person name="Mihai O."/>
            <person name="Mihalev A."/>
            <person name="Mihova T."/>
            <person name="Mittelman R."/>
            <person name="Mlenga V."/>
            <person name="Montmayeur A."/>
            <person name="Mulrain L."/>
            <person name="Navidi A."/>
            <person name="Naylor J."/>
            <person name="Negash T."/>
            <person name="Nguyen T."/>
            <person name="Nguyen N."/>
            <person name="Nicol R."/>
            <person name="Norbu C."/>
            <person name="Norbu N."/>
            <person name="Novod N."/>
            <person name="O'Neill B."/>
            <person name="Osman S."/>
            <person name="Markiewicz E."/>
            <person name="Oyono O.L."/>
            <person name="Patti C."/>
            <person name="Phunkhang P."/>
            <person name="Pierre F."/>
            <person name="Priest M."/>
            <person name="Raghuraman S."/>
            <person name="Rege F."/>
            <person name="Reyes R."/>
            <person name="Rise C."/>
            <person name="Rogov P."/>
            <person name="Ross K."/>
            <person name="Ryan E."/>
            <person name="Settipalli S."/>
            <person name="Shea T."/>
            <person name="Sherpa N."/>
            <person name="Shi L."/>
            <person name="Shih D."/>
            <person name="Sparrow T."/>
            <person name="Spaulding J."/>
            <person name="Stalker J."/>
            <person name="Stange-Thomann N."/>
            <person name="Stavropoulos S."/>
            <person name="Stone C."/>
            <person name="Strader C."/>
            <person name="Tesfaye S."/>
            <person name="Thomson T."/>
            <person name="Thoulutsang Y."/>
            <person name="Thoulutsang D."/>
            <person name="Topham K."/>
            <person name="Topping I."/>
            <person name="Tsamla T."/>
            <person name="Vassiliev H."/>
            <person name="Vo A."/>
            <person name="Wangchuk T."/>
            <person name="Wangdi T."/>
            <person name="Weiand M."/>
            <person name="Wilkinson J."/>
            <person name="Wilson A."/>
            <person name="Yadav S."/>
            <person name="Young G."/>
            <person name="Yu Q."/>
            <person name="Zembek L."/>
            <person name="Zhong D."/>
            <person name="Zimmer A."/>
            <person name="Zwirko Z."/>
            <person name="Jaffe D.B."/>
            <person name="Alvarez P."/>
            <person name="Brockman W."/>
            <person name="Butler J."/>
            <person name="Chin C."/>
            <person name="Gnerre S."/>
            <person name="Grabherr M."/>
            <person name="Kleber M."/>
            <person name="Mauceli E."/>
            <person name="MacCallum I."/>
        </authorList>
    </citation>
    <scope>NUCLEOTIDE SEQUENCE [LARGE SCALE GENOMIC DNA]</scope>
    <source>
        <strain evidence="4">MSH-3 / Tucson 14011-0111.49</strain>
    </source>
</reference>
<proteinExistence type="predicted"/>
<dbReference type="OMA" id="MTHDFFN"/>
<gene>
    <name evidence="3" type="primary">Dper\GL19540</name>
    <name evidence="3" type="ORF">Dper_GL19540</name>
</gene>
<dbReference type="Gene3D" id="3.40.720.10">
    <property type="entry name" value="Alkaline Phosphatase, subunit A"/>
    <property type="match status" value="1"/>
</dbReference>
<dbReference type="OrthoDB" id="413313at2759"/>
<evidence type="ECO:0000313" key="4">
    <source>
        <dbReference type="Proteomes" id="UP000008744"/>
    </source>
</evidence>
<dbReference type="Pfam" id="PF02995">
    <property type="entry name" value="DUF229"/>
    <property type="match status" value="1"/>
</dbReference>
<keyword evidence="4" id="KW-1185">Reference proteome</keyword>
<evidence type="ECO:0000256" key="1">
    <source>
        <dbReference type="SAM" id="MobiDB-lite"/>
    </source>
</evidence>